<protein>
    <submittedName>
        <fullName evidence="2">Ribosomal protein N-acetyltransferase</fullName>
    </submittedName>
</protein>
<dbReference type="InterPro" id="IPR051908">
    <property type="entry name" value="Ribosomal_N-acetyltransferase"/>
</dbReference>
<evidence type="ECO:0000313" key="2">
    <source>
        <dbReference type="EMBL" id="AKF05544.1"/>
    </source>
</evidence>
<proteinExistence type="predicted"/>
<keyword evidence="2" id="KW-0687">Ribonucleoprotein</keyword>
<evidence type="ECO:0000313" key="3">
    <source>
        <dbReference type="Proteomes" id="UP000034883"/>
    </source>
</evidence>
<dbReference type="GO" id="GO:1990189">
    <property type="term" value="F:protein N-terminal-serine acetyltransferase activity"/>
    <property type="evidence" value="ECO:0007669"/>
    <property type="project" value="TreeGrafter"/>
</dbReference>
<dbReference type="PROSITE" id="PS51186">
    <property type="entry name" value="GNAT"/>
    <property type="match status" value="1"/>
</dbReference>
<dbReference type="PANTHER" id="PTHR43441">
    <property type="entry name" value="RIBOSOMAL-PROTEIN-SERINE ACETYLTRANSFERASE"/>
    <property type="match status" value="1"/>
</dbReference>
<dbReference type="Gene3D" id="3.40.630.30">
    <property type="match status" value="1"/>
</dbReference>
<dbReference type="GO" id="GO:0005737">
    <property type="term" value="C:cytoplasm"/>
    <property type="evidence" value="ECO:0007669"/>
    <property type="project" value="TreeGrafter"/>
</dbReference>
<dbReference type="GO" id="GO:0005840">
    <property type="term" value="C:ribosome"/>
    <property type="evidence" value="ECO:0007669"/>
    <property type="project" value="UniProtKB-KW"/>
</dbReference>
<dbReference type="Pfam" id="PF13302">
    <property type="entry name" value="Acetyltransf_3"/>
    <property type="match status" value="1"/>
</dbReference>
<name>A0A0F6SEP3_9BACT</name>
<feature type="domain" description="N-acetyltransferase" evidence="1">
    <location>
        <begin position="23"/>
        <end position="179"/>
    </location>
</feature>
<dbReference type="Proteomes" id="UP000034883">
    <property type="component" value="Chromosome"/>
</dbReference>
<dbReference type="SUPFAM" id="SSF55729">
    <property type="entry name" value="Acyl-CoA N-acyltransferases (Nat)"/>
    <property type="match status" value="1"/>
</dbReference>
<accession>A0A0F6SEP3</accession>
<sequence length="204" mass="22621">MYSVRTERLLVRGYEPTDAAASGELLKANLEHLARWMPWATMEATTIDSRLAWIRRARADLDRPASDLVYGIFDGSSGELMGGIGLHARVGPQALEIGYWISVAHEGRGYVTEAAGALTRVAFDVHRVARVEIHCDPRNVRSAAVPRRLGYTHDATLRRRALDPRGRECDRMIWSLFADELGASAATKVRYEAFDALGRSVARG</sequence>
<dbReference type="PANTHER" id="PTHR43441:SF3">
    <property type="entry name" value="ACETYLTRANSFERASE"/>
    <property type="match status" value="1"/>
</dbReference>
<keyword evidence="2" id="KW-0689">Ribosomal protein</keyword>
<dbReference type="STRING" id="927083.DB32_002693"/>
<dbReference type="KEGG" id="samy:DB32_002693"/>
<gene>
    <name evidence="2" type="ORF">DB32_002693</name>
</gene>
<keyword evidence="2" id="KW-0808">Transferase</keyword>
<evidence type="ECO:0000259" key="1">
    <source>
        <dbReference type="PROSITE" id="PS51186"/>
    </source>
</evidence>
<dbReference type="InterPro" id="IPR000182">
    <property type="entry name" value="GNAT_dom"/>
</dbReference>
<dbReference type="AlphaFoldDB" id="A0A0F6SEP3"/>
<dbReference type="InterPro" id="IPR016181">
    <property type="entry name" value="Acyl_CoA_acyltransferase"/>
</dbReference>
<reference evidence="2 3" key="1">
    <citation type="submission" date="2015-03" db="EMBL/GenBank/DDBJ databases">
        <title>Genome assembly of Sandaracinus amylolyticus DSM 53668.</title>
        <authorList>
            <person name="Sharma G."/>
            <person name="Subramanian S."/>
        </authorList>
    </citation>
    <scope>NUCLEOTIDE SEQUENCE [LARGE SCALE GENOMIC DNA]</scope>
    <source>
        <strain evidence="2 3">DSM 53668</strain>
    </source>
</reference>
<dbReference type="EMBL" id="CP011125">
    <property type="protein sequence ID" value="AKF05544.1"/>
    <property type="molecule type" value="Genomic_DNA"/>
</dbReference>
<dbReference type="GO" id="GO:0008999">
    <property type="term" value="F:protein-N-terminal-alanine acetyltransferase activity"/>
    <property type="evidence" value="ECO:0007669"/>
    <property type="project" value="TreeGrafter"/>
</dbReference>
<organism evidence="2 3">
    <name type="scientific">Sandaracinus amylolyticus</name>
    <dbReference type="NCBI Taxonomy" id="927083"/>
    <lineage>
        <taxon>Bacteria</taxon>
        <taxon>Pseudomonadati</taxon>
        <taxon>Myxococcota</taxon>
        <taxon>Polyangia</taxon>
        <taxon>Polyangiales</taxon>
        <taxon>Sandaracinaceae</taxon>
        <taxon>Sandaracinus</taxon>
    </lineage>
</organism>
<keyword evidence="3" id="KW-1185">Reference proteome</keyword>